<evidence type="ECO:0000313" key="2">
    <source>
        <dbReference type="EMBL" id="KOF73082.1"/>
    </source>
</evidence>
<name>A0A0L8G7T4_OCTBM</name>
<dbReference type="EMBL" id="KQ423338">
    <property type="protein sequence ID" value="KOF73082.1"/>
    <property type="molecule type" value="Genomic_DNA"/>
</dbReference>
<reference evidence="2" key="1">
    <citation type="submission" date="2015-07" db="EMBL/GenBank/DDBJ databases">
        <title>MeaNS - Measles Nucleotide Surveillance Program.</title>
        <authorList>
            <person name="Tran T."/>
            <person name="Druce J."/>
        </authorList>
    </citation>
    <scope>NUCLEOTIDE SEQUENCE</scope>
    <source>
        <strain evidence="2">UCB-OBI-ISO-001</strain>
        <tissue evidence="2">Gonad</tissue>
    </source>
</reference>
<gene>
    <name evidence="2" type="ORF">OCBIM_22038437mg</name>
</gene>
<dbReference type="AlphaFoldDB" id="A0A0L8G7T4"/>
<keyword evidence="1" id="KW-0812">Transmembrane</keyword>
<sequence>MESQDKPSMSATTMVLIVLLIVLVIVLVSMAFYYRNKLRRLGLQAAEGAQRVMKYKHNVEVAGIDNPIYGMPSPNNTRIPISGPIFQDGGPTTTTATVAGAAGGITTPPTQNVQLDQHNNIAKSANPSKNVNQLGKDGPEEYFYDRSKLGESDQDDICEEDFNKIMQQPAKF</sequence>
<accession>A0A0L8G7T4</accession>
<organism evidence="2">
    <name type="scientific">Octopus bimaculoides</name>
    <name type="common">California two-spotted octopus</name>
    <dbReference type="NCBI Taxonomy" id="37653"/>
    <lineage>
        <taxon>Eukaryota</taxon>
        <taxon>Metazoa</taxon>
        <taxon>Spiralia</taxon>
        <taxon>Lophotrochozoa</taxon>
        <taxon>Mollusca</taxon>
        <taxon>Cephalopoda</taxon>
        <taxon>Coleoidea</taxon>
        <taxon>Octopodiformes</taxon>
        <taxon>Octopoda</taxon>
        <taxon>Incirrata</taxon>
        <taxon>Octopodidae</taxon>
        <taxon>Octopus</taxon>
    </lineage>
</organism>
<protein>
    <submittedName>
        <fullName evidence="2">Uncharacterized protein</fullName>
    </submittedName>
</protein>
<keyword evidence="1" id="KW-1133">Transmembrane helix</keyword>
<proteinExistence type="predicted"/>
<feature type="transmembrane region" description="Helical" evidence="1">
    <location>
        <begin position="12"/>
        <end position="34"/>
    </location>
</feature>
<evidence type="ECO:0000256" key="1">
    <source>
        <dbReference type="SAM" id="Phobius"/>
    </source>
</evidence>
<keyword evidence="1" id="KW-0472">Membrane</keyword>